<dbReference type="InterPro" id="IPR015943">
    <property type="entry name" value="WD40/YVTN_repeat-like_dom_sf"/>
</dbReference>
<proteinExistence type="predicted"/>
<dbReference type="Proteomes" id="UP000256970">
    <property type="component" value="Unassembled WGS sequence"/>
</dbReference>
<feature type="region of interest" description="Disordered" evidence="4">
    <location>
        <begin position="1223"/>
        <end position="1257"/>
    </location>
</feature>
<dbReference type="Gene3D" id="2.130.10.10">
    <property type="entry name" value="YVTN repeat-like/Quinoprotein amine dehydrogenase"/>
    <property type="match status" value="2"/>
</dbReference>
<dbReference type="GO" id="GO:0060271">
    <property type="term" value="P:cilium assembly"/>
    <property type="evidence" value="ECO:0007669"/>
    <property type="project" value="TreeGrafter"/>
</dbReference>
<evidence type="ECO:0000256" key="2">
    <source>
        <dbReference type="ARBA" id="ARBA00022737"/>
    </source>
</evidence>
<dbReference type="GO" id="GO:0036064">
    <property type="term" value="C:ciliary basal body"/>
    <property type="evidence" value="ECO:0007669"/>
    <property type="project" value="TreeGrafter"/>
</dbReference>
<dbReference type="SUPFAM" id="SSF50978">
    <property type="entry name" value="WD40 repeat-like"/>
    <property type="match status" value="1"/>
</dbReference>
<dbReference type="InterPro" id="IPR036322">
    <property type="entry name" value="WD40_repeat_dom_sf"/>
</dbReference>
<feature type="compositionally biased region" description="Low complexity" evidence="4">
    <location>
        <begin position="1469"/>
        <end position="1493"/>
    </location>
</feature>
<dbReference type="InterPro" id="IPR035969">
    <property type="entry name" value="Rab-GAP_TBC_sf"/>
</dbReference>
<feature type="compositionally biased region" description="Low complexity" evidence="4">
    <location>
        <begin position="1531"/>
        <end position="1563"/>
    </location>
</feature>
<keyword evidence="3" id="KW-0175">Coiled coil</keyword>
<evidence type="ECO:0000256" key="1">
    <source>
        <dbReference type="ARBA" id="ARBA00022574"/>
    </source>
</evidence>
<feature type="region of interest" description="Disordered" evidence="4">
    <location>
        <begin position="402"/>
        <end position="424"/>
    </location>
</feature>
<feature type="compositionally biased region" description="Low complexity" evidence="4">
    <location>
        <begin position="1640"/>
        <end position="1650"/>
    </location>
</feature>
<feature type="compositionally biased region" description="Low complexity" evidence="4">
    <location>
        <begin position="1228"/>
        <end position="1257"/>
    </location>
</feature>
<feature type="region of interest" description="Disordered" evidence="4">
    <location>
        <begin position="1328"/>
        <end position="1368"/>
    </location>
</feature>
<dbReference type="SUPFAM" id="SSF47923">
    <property type="entry name" value="Ypt/Rab-GAP domain of gyp1p"/>
    <property type="match status" value="1"/>
</dbReference>
<feature type="region of interest" description="Disordered" evidence="4">
    <location>
        <begin position="1418"/>
        <end position="1493"/>
    </location>
</feature>
<dbReference type="PANTHER" id="PTHR19853:SF1">
    <property type="entry name" value="TBC1 DOMAIN FAMILY MEMBER 31"/>
    <property type="match status" value="1"/>
</dbReference>
<keyword evidence="6" id="KW-1185">Reference proteome</keyword>
<dbReference type="SMART" id="SM00320">
    <property type="entry name" value="WD40"/>
    <property type="match status" value="5"/>
</dbReference>
<feature type="compositionally biased region" description="Low complexity" evidence="4">
    <location>
        <begin position="1662"/>
        <end position="1672"/>
    </location>
</feature>
<feature type="coiled-coil region" evidence="3">
    <location>
        <begin position="1014"/>
        <end position="1071"/>
    </location>
</feature>
<protein>
    <submittedName>
        <fullName evidence="5">Uncharacterized protein</fullName>
    </submittedName>
</protein>
<gene>
    <name evidence="5" type="ORF">BQ4739_LOCUS14031</name>
</gene>
<name>A0A383W823_TETOB</name>
<evidence type="ECO:0000313" key="6">
    <source>
        <dbReference type="Proteomes" id="UP000256970"/>
    </source>
</evidence>
<feature type="region of interest" description="Disordered" evidence="4">
    <location>
        <begin position="1529"/>
        <end position="1593"/>
    </location>
</feature>
<dbReference type="STRING" id="3088.A0A383W823"/>
<dbReference type="InterPro" id="IPR051570">
    <property type="entry name" value="TBC1_cilium_biogenesis"/>
</dbReference>
<dbReference type="InterPro" id="IPR001680">
    <property type="entry name" value="WD40_rpt"/>
</dbReference>
<feature type="region of interest" description="Disordered" evidence="4">
    <location>
        <begin position="1612"/>
        <end position="1672"/>
    </location>
</feature>
<dbReference type="PANTHER" id="PTHR19853">
    <property type="entry name" value="WD REPEAT CONTAINING PROTEIN 3 WDR3"/>
    <property type="match status" value="1"/>
</dbReference>
<feature type="compositionally biased region" description="Polar residues" evidence="4">
    <location>
        <begin position="1335"/>
        <end position="1347"/>
    </location>
</feature>
<dbReference type="EMBL" id="FNXT01001197">
    <property type="protein sequence ID" value="SZX73778.1"/>
    <property type="molecule type" value="Genomic_DNA"/>
</dbReference>
<sequence>MPPTAELVGKVGRLQQPQSPNEHGLVLTVRVLSSGSNKAAPQRCTACAFAPDADALGLVTDCGAVYALHLNKQRYTLLDTLPSAGTSAAFMARLSRRLFVGCSSGDIHCFDISSSSARLAKLPGHRAAVASLSTKSDTEQLLSASADAVLLWDMQTFRQRRMLSGAPYGSSVAAFSPPGNLIAAAAASGDIVLWSTRELREVARLQTPCGQQQCRFTPSCLSISADEQWLLVGCRTPALLLVYSLQQLRLVHALLLPQELYGIAQVQLLPDSSSVAVLASDGSITFVDLRAARSTAALRLSSPGGRACCFSMDARANSMAVVCSDGLARVYDLAAVRRGAQQHSSPAQQVQRLEEAQLQQLPAGASVLVTSSRTGSKVGASTDVLRAPVAVLSDVVNVPAKAAGQPAKTARQRSKDASGGSIGKAQAGLAMPGQLRVSALDAPAVALNKRKLQDMLSAYGEFPARYRQLIWDHLLRLPHNTAAFSLLQDKEVHPAYRDLAQQLPGGTRNTQAVRLQACLSQLAHWCPLFAEAGFLPRFVFPFVKLYGTKAEAAFELVATLLLNWCSGWFELFPNPPLPLLRRFLLLLSQHDLELGGHLQQLGVPLLQQLWQQLSGALSDVLPSQADWQVLWDHCLAAPAGPSFLYQLLASYLITLRQPLLAVRDEAQLQRLLESRPPVDMQKVVKQAYTLQQSTPQFAQLGLATFSPLPAAADGAAYPVFNEYPVGSVELQQMERRRIQEAEDALLRRRRVVAELEQRSKQVAYDSAALTAQRQQLAALDAQRRAALRSIDDAMAAAASRLDDRAKEEKLKQIRLVEEAHQASVSSLRSEWQAELAGLKSELDHKRRQAAAALKAKQEEEDLKALDFQAQQRLWSLQQDELAAAGTSALQDAAAAQAAALAAEQARKAAEWHAQDEARALKQQHEAARRARLVAAAQQEAARQAAKGLLLAQELQERQELLKVESQRRLRQLAEDEAQMTATQLQLQAERQAVLAAAGQAAIAQKAQEQQKQFSEQQQQRMAAVSAELEALKQHQAELHMSAAELGAAARMEAAEQQLAGLQQVLQQADAEHAAKVEQILQQLAQDQRTHDKVIAVLRETTAAAAAAAAAGVPGRPGSPARTAPLAGAAAAAAAAAGRPHSAAGSLEARLAAITAHLQSSTAVPAAALAADAVSAAAALAAAAAQEQPVVDRRTGATEPAAGDAKLGWAAAYSSVAAELQEEQGSRQGAVSASAAPGTASATASGSSSRPASSSVGSLNVSQELEQLLAEAEAQVQLEMSYKAAAELRARQQLAQARLAAQQQQQQLLAAAAAARLKTVLEEPHTAAGVAGFADTQRSASSTASPTRGQPRAGSAAASPSSSASSPARRYAAASRVAARLREAGVSSPRSPPAAQLAAAGLGPLTHRGRAVRGLQQALQAVPQGSETASSGSNSSSGKSFNQQQQQDVSPLSGLSALADSPGAASSFLTASSTPGTGTSSPSHTPAAGAGAAAAEQQHADAAYGLYEPVLLGVPEGSGAPAGQVVLGRITSSSSSTQHSSASRPSSKSLSFDAPAATSSAAVPVERETPMLGIRSRARTADVSRGSSVEQGAEGTSAAAAAAAMRAAAAEGGLRSSTSSSRASLSGSEAGPVAAGGLGRLGSSSGSRAGLDPSGRMSAELRQSSSATSEELESLLQQLSQYEEQLMGDQPLSAEASRAAAAADAASDVGTSMSSLSWSATLAGLARLLPQNDE</sequence>
<feature type="compositionally biased region" description="Low complexity" evidence="4">
    <location>
        <begin position="1423"/>
        <end position="1446"/>
    </location>
</feature>
<organism evidence="5 6">
    <name type="scientific">Tetradesmus obliquus</name>
    <name type="common">Green alga</name>
    <name type="synonym">Acutodesmus obliquus</name>
    <dbReference type="NCBI Taxonomy" id="3088"/>
    <lineage>
        <taxon>Eukaryota</taxon>
        <taxon>Viridiplantae</taxon>
        <taxon>Chlorophyta</taxon>
        <taxon>core chlorophytes</taxon>
        <taxon>Chlorophyceae</taxon>
        <taxon>CS clade</taxon>
        <taxon>Sphaeropleales</taxon>
        <taxon>Scenedesmaceae</taxon>
        <taxon>Tetradesmus</taxon>
    </lineage>
</organism>
<reference evidence="5 6" key="1">
    <citation type="submission" date="2016-10" db="EMBL/GenBank/DDBJ databases">
        <authorList>
            <person name="Cai Z."/>
        </authorList>
    </citation>
    <scope>NUCLEOTIDE SEQUENCE [LARGE SCALE GENOMIC DNA]</scope>
</reference>
<feature type="compositionally biased region" description="Low complexity" evidence="4">
    <location>
        <begin position="1612"/>
        <end position="1630"/>
    </location>
</feature>
<dbReference type="Gene3D" id="1.10.472.80">
    <property type="entry name" value="Ypt/Rab-GAP domain of gyp1p, domain 3"/>
    <property type="match status" value="1"/>
</dbReference>
<feature type="compositionally biased region" description="Low complexity" evidence="4">
    <location>
        <begin position="1350"/>
        <end position="1368"/>
    </location>
</feature>
<evidence type="ECO:0000313" key="5">
    <source>
        <dbReference type="EMBL" id="SZX73778.1"/>
    </source>
</evidence>
<feature type="coiled-coil region" evidence="3">
    <location>
        <begin position="828"/>
        <end position="859"/>
    </location>
</feature>
<evidence type="ECO:0000256" key="3">
    <source>
        <dbReference type="SAM" id="Coils"/>
    </source>
</evidence>
<accession>A0A383W823</accession>
<keyword evidence="2" id="KW-0677">Repeat</keyword>
<keyword evidence="1" id="KW-0853">WD repeat</keyword>
<evidence type="ECO:0000256" key="4">
    <source>
        <dbReference type="SAM" id="MobiDB-lite"/>
    </source>
</evidence>